<dbReference type="GeneID" id="129339668"/>
<feature type="transmembrane region" description="Helical" evidence="10">
    <location>
        <begin position="42"/>
        <end position="65"/>
    </location>
</feature>
<dbReference type="PANTHER" id="PTHR26453">
    <property type="entry name" value="OLFACTORY RECEPTOR"/>
    <property type="match status" value="1"/>
</dbReference>
<dbReference type="PROSITE" id="PS50262">
    <property type="entry name" value="G_PROTEIN_RECEP_F1_2"/>
    <property type="match status" value="1"/>
</dbReference>
<dbReference type="PRINTS" id="PR00245">
    <property type="entry name" value="OLFACTORYR"/>
</dbReference>
<proteinExistence type="inferred from homology"/>
<comment type="similarity">
    <text evidence="9">Belongs to the G-protein coupled receptor 1 family.</text>
</comment>
<dbReference type="GO" id="GO:0004930">
    <property type="term" value="F:G protein-coupled receptor activity"/>
    <property type="evidence" value="ECO:0007669"/>
    <property type="project" value="UniProtKB-KW"/>
</dbReference>
<keyword evidence="5 10" id="KW-0552">Olfaction</keyword>
<keyword evidence="9" id="KW-0675">Receptor</keyword>
<dbReference type="Proteomes" id="UP001190640">
    <property type="component" value="Chromosome 12"/>
</dbReference>
<sequence>MRDFEEPLGGEPRQEPWVGNENLTSVREFILEGLTNHRKTQIFLFLIILLIYSLTVMGNLAIIMLVRADSSLHNPMYFFLANLSALEICYVTCSMPQMLAHLLSGNGAISFNRCMLQMYMTVCLGSVECFLLGAMAYDRYLAICHPLLYVVAMSRWRQVQLASASWVSGFLLTSINVGFILHLPYCGPNRINHFFCDMPIVLKLACTDIRVTERHVVLVAALIVVIPFFIILTSYMLILSSVIRMRSAAGRRKAFSTCASHLVVVILFYGILIFVYLMPGSDTAPDQDKKLAVFYIVITPLLNPIIYTLRNKDIHGAVSRMLQRWRFKHK</sequence>
<evidence type="ECO:0000256" key="3">
    <source>
        <dbReference type="ARBA" id="ARBA00022606"/>
    </source>
</evidence>
<keyword evidence="8 9" id="KW-0807">Transducer</keyword>
<dbReference type="RefSeq" id="XP_054850224.1">
    <property type="nucleotide sequence ID" value="XM_054994249.1"/>
</dbReference>
<feature type="transmembrane region" description="Helical" evidence="10">
    <location>
        <begin position="77"/>
        <end position="99"/>
    </location>
</feature>
<evidence type="ECO:0000256" key="8">
    <source>
        <dbReference type="ARBA" id="ARBA00023224"/>
    </source>
</evidence>
<gene>
    <name evidence="13" type="primary">LOC129339668</name>
</gene>
<evidence type="ECO:0000256" key="2">
    <source>
        <dbReference type="ARBA" id="ARBA00022475"/>
    </source>
</evidence>
<comment type="subcellular location">
    <subcellularLocation>
        <location evidence="1 10">Cell membrane</location>
        <topology evidence="1 10">Multi-pass membrane protein</topology>
    </subcellularLocation>
</comment>
<evidence type="ECO:0000313" key="13">
    <source>
        <dbReference type="RefSeq" id="XP_054850224.1"/>
    </source>
</evidence>
<feature type="transmembrane region" description="Helical" evidence="10">
    <location>
        <begin position="259"/>
        <end position="279"/>
    </location>
</feature>
<evidence type="ECO:0000256" key="7">
    <source>
        <dbReference type="ARBA" id="ARBA00023136"/>
    </source>
</evidence>
<evidence type="ECO:0000313" key="12">
    <source>
        <dbReference type="Proteomes" id="UP001190640"/>
    </source>
</evidence>
<evidence type="ECO:0000259" key="11">
    <source>
        <dbReference type="PROSITE" id="PS50262"/>
    </source>
</evidence>
<keyword evidence="12" id="KW-1185">Reference proteome</keyword>
<dbReference type="InterPro" id="IPR000725">
    <property type="entry name" value="Olfact_rcpt"/>
</dbReference>
<keyword evidence="3 10" id="KW-0716">Sensory transduction</keyword>
<keyword evidence="7 10" id="KW-0472">Membrane</keyword>
<evidence type="ECO:0000256" key="1">
    <source>
        <dbReference type="ARBA" id="ARBA00004651"/>
    </source>
</evidence>
<organism evidence="12 13">
    <name type="scientific">Eublepharis macularius</name>
    <name type="common">Leopard gecko</name>
    <name type="synonym">Cyrtodactylus macularius</name>
    <dbReference type="NCBI Taxonomy" id="481883"/>
    <lineage>
        <taxon>Eukaryota</taxon>
        <taxon>Metazoa</taxon>
        <taxon>Chordata</taxon>
        <taxon>Craniata</taxon>
        <taxon>Vertebrata</taxon>
        <taxon>Euteleostomi</taxon>
        <taxon>Lepidosauria</taxon>
        <taxon>Squamata</taxon>
        <taxon>Bifurcata</taxon>
        <taxon>Gekkota</taxon>
        <taxon>Eublepharidae</taxon>
        <taxon>Eublepharinae</taxon>
        <taxon>Eublepharis</taxon>
    </lineage>
</organism>
<dbReference type="CDD" id="cd15424">
    <property type="entry name" value="7tmA_OR2_unk"/>
    <property type="match status" value="1"/>
</dbReference>
<dbReference type="PRINTS" id="PR00237">
    <property type="entry name" value="GPCRRHODOPSN"/>
</dbReference>
<feature type="transmembrane region" description="Helical" evidence="10">
    <location>
        <begin position="217"/>
        <end position="238"/>
    </location>
</feature>
<feature type="transmembrane region" description="Helical" evidence="10">
    <location>
        <begin position="291"/>
        <end position="309"/>
    </location>
</feature>
<dbReference type="InterPro" id="IPR000276">
    <property type="entry name" value="GPCR_Rhodpsn"/>
</dbReference>
<dbReference type="KEGG" id="emc:129339668"/>
<dbReference type="SUPFAM" id="SSF81321">
    <property type="entry name" value="Family A G protein-coupled receptor-like"/>
    <property type="match status" value="1"/>
</dbReference>
<evidence type="ECO:0000256" key="9">
    <source>
        <dbReference type="RuleBase" id="RU000688"/>
    </source>
</evidence>
<dbReference type="GO" id="GO:0005886">
    <property type="term" value="C:plasma membrane"/>
    <property type="evidence" value="ECO:0007669"/>
    <property type="project" value="UniProtKB-SubCell"/>
</dbReference>
<feature type="domain" description="G-protein coupled receptors family 1 profile" evidence="11">
    <location>
        <begin position="58"/>
        <end position="307"/>
    </location>
</feature>
<keyword evidence="6 10" id="KW-1133">Transmembrane helix</keyword>
<protein>
    <recommendedName>
        <fullName evidence="10">Olfactory receptor</fullName>
    </recommendedName>
</protein>
<keyword evidence="2 10" id="KW-1003">Cell membrane</keyword>
<feature type="transmembrane region" description="Helical" evidence="10">
    <location>
        <begin position="119"/>
        <end position="140"/>
    </location>
</feature>
<keyword evidence="9" id="KW-0297">G-protein coupled receptor</keyword>
<name>A0AA97K845_EUBMA</name>
<evidence type="ECO:0000256" key="10">
    <source>
        <dbReference type="RuleBase" id="RU363047"/>
    </source>
</evidence>
<dbReference type="InterPro" id="IPR017452">
    <property type="entry name" value="GPCR_Rhodpsn_7TM"/>
</dbReference>
<dbReference type="AlphaFoldDB" id="A0AA97K845"/>
<evidence type="ECO:0000256" key="4">
    <source>
        <dbReference type="ARBA" id="ARBA00022692"/>
    </source>
</evidence>
<evidence type="ECO:0000256" key="5">
    <source>
        <dbReference type="ARBA" id="ARBA00022725"/>
    </source>
</evidence>
<accession>A0AA97K845</accession>
<dbReference type="GO" id="GO:0004984">
    <property type="term" value="F:olfactory receptor activity"/>
    <property type="evidence" value="ECO:0007669"/>
    <property type="project" value="InterPro"/>
</dbReference>
<dbReference type="PROSITE" id="PS00237">
    <property type="entry name" value="G_PROTEIN_RECEP_F1_1"/>
    <property type="match status" value="1"/>
</dbReference>
<dbReference type="Pfam" id="PF13853">
    <property type="entry name" value="7tm_4"/>
    <property type="match status" value="1"/>
</dbReference>
<reference evidence="13" key="1">
    <citation type="submission" date="2025-08" db="UniProtKB">
        <authorList>
            <consortium name="RefSeq"/>
        </authorList>
    </citation>
    <scope>IDENTIFICATION</scope>
    <source>
        <tissue evidence="13">Blood</tissue>
    </source>
</reference>
<keyword evidence="4 9" id="KW-0812">Transmembrane</keyword>
<dbReference type="Gene3D" id="1.20.1070.10">
    <property type="entry name" value="Rhodopsin 7-helix transmembrane proteins"/>
    <property type="match status" value="1"/>
</dbReference>
<dbReference type="FunFam" id="1.20.1070.10:FF:000001">
    <property type="entry name" value="Olfactory receptor"/>
    <property type="match status" value="1"/>
</dbReference>
<evidence type="ECO:0000256" key="6">
    <source>
        <dbReference type="ARBA" id="ARBA00022989"/>
    </source>
</evidence>
<feature type="transmembrane region" description="Helical" evidence="10">
    <location>
        <begin position="161"/>
        <end position="185"/>
    </location>
</feature>